<evidence type="ECO:0000313" key="2">
    <source>
        <dbReference type="EMBL" id="KAF6030816.1"/>
    </source>
</evidence>
<reference evidence="2" key="1">
    <citation type="submission" date="2020-06" db="EMBL/GenBank/DDBJ databases">
        <title>Draft genome of Bugula neritina, a colonial animal packing powerful symbionts and potential medicines.</title>
        <authorList>
            <person name="Rayko M."/>
        </authorList>
    </citation>
    <scope>NUCLEOTIDE SEQUENCE [LARGE SCALE GENOMIC DNA]</scope>
    <source>
        <strain evidence="2">Kwan_BN1</strain>
    </source>
</reference>
<organism evidence="2 3">
    <name type="scientific">Bugula neritina</name>
    <name type="common">Brown bryozoan</name>
    <name type="synonym">Sertularia neritina</name>
    <dbReference type="NCBI Taxonomy" id="10212"/>
    <lineage>
        <taxon>Eukaryota</taxon>
        <taxon>Metazoa</taxon>
        <taxon>Spiralia</taxon>
        <taxon>Lophotrochozoa</taxon>
        <taxon>Bryozoa</taxon>
        <taxon>Gymnolaemata</taxon>
        <taxon>Cheilostomatida</taxon>
        <taxon>Flustrina</taxon>
        <taxon>Buguloidea</taxon>
        <taxon>Bugulidae</taxon>
        <taxon>Bugula</taxon>
    </lineage>
</organism>
<dbReference type="EMBL" id="VXIV02001668">
    <property type="protein sequence ID" value="KAF6030816.1"/>
    <property type="molecule type" value="Genomic_DNA"/>
</dbReference>
<protein>
    <submittedName>
        <fullName evidence="2">Uncharacterized protein</fullName>
    </submittedName>
</protein>
<proteinExistence type="predicted"/>
<gene>
    <name evidence="2" type="ORF">EB796_010874</name>
</gene>
<dbReference type="Proteomes" id="UP000593567">
    <property type="component" value="Unassembled WGS sequence"/>
</dbReference>
<keyword evidence="1" id="KW-0812">Transmembrane</keyword>
<name>A0A7J7JZN4_BUGNE</name>
<keyword evidence="1" id="KW-0472">Membrane</keyword>
<accession>A0A7J7JZN4</accession>
<dbReference type="OrthoDB" id="440553at2759"/>
<feature type="transmembrane region" description="Helical" evidence="1">
    <location>
        <begin position="16"/>
        <end position="35"/>
    </location>
</feature>
<evidence type="ECO:0000313" key="3">
    <source>
        <dbReference type="Proteomes" id="UP000593567"/>
    </source>
</evidence>
<keyword evidence="1" id="KW-1133">Transmembrane helix</keyword>
<keyword evidence="3" id="KW-1185">Reference proteome</keyword>
<evidence type="ECO:0000256" key="1">
    <source>
        <dbReference type="SAM" id="Phobius"/>
    </source>
</evidence>
<comment type="caution">
    <text evidence="2">The sequence shown here is derived from an EMBL/GenBank/DDBJ whole genome shotgun (WGS) entry which is preliminary data.</text>
</comment>
<sequence length="89" mass="9810">MVQNFALSPTTMERTFVVLFTAAFLDLCGVGMMTMQLSSHLRQLGASHTAVGYIAKSKVFNIFTDSTIIDYVCRLFVRFCSTSLFPVGG</sequence>
<dbReference type="AlphaFoldDB" id="A0A7J7JZN4"/>